<dbReference type="GO" id="GO:0017038">
    <property type="term" value="P:protein import"/>
    <property type="evidence" value="ECO:0007669"/>
    <property type="project" value="InterPro"/>
</dbReference>
<dbReference type="InterPro" id="IPR014018">
    <property type="entry name" value="SecA_motor_DEAD"/>
</dbReference>
<dbReference type="GO" id="GO:0016020">
    <property type="term" value="C:membrane"/>
    <property type="evidence" value="ECO:0007669"/>
    <property type="project" value="UniProtKB-SubCell"/>
</dbReference>
<dbReference type="SMART" id="SM00957">
    <property type="entry name" value="SecA_DEAD"/>
    <property type="match status" value="1"/>
</dbReference>
<evidence type="ECO:0000256" key="8">
    <source>
        <dbReference type="ARBA" id="ARBA00022967"/>
    </source>
</evidence>
<dbReference type="HAMAP" id="MF_01382">
    <property type="entry name" value="SecA"/>
    <property type="match status" value="1"/>
</dbReference>
<keyword evidence="5 12" id="KW-0547">Nucleotide-binding</keyword>
<reference evidence="15 16" key="1">
    <citation type="journal article" date="2019" name="Nat. Plants">
        <title>Genome sequencing of Musa balbisiana reveals subgenome evolution and function divergence in polyploid bananas.</title>
        <authorList>
            <person name="Yao X."/>
        </authorList>
    </citation>
    <scope>NUCLEOTIDE SEQUENCE [LARGE SCALE GENOMIC DNA]</scope>
    <source>
        <strain evidence="16">cv. DH-PKW</strain>
        <tissue evidence="15">Leaves</tissue>
    </source>
</reference>
<dbReference type="Pfam" id="PF01043">
    <property type="entry name" value="SecA_PP_bind"/>
    <property type="match status" value="1"/>
</dbReference>
<evidence type="ECO:0000313" key="15">
    <source>
        <dbReference type="EMBL" id="THU50867.1"/>
    </source>
</evidence>
<comment type="subcellular location">
    <subcellularLocation>
        <location evidence="1">Membrane</location>
        <topology evidence="1">Peripheral membrane protein</topology>
    </subcellularLocation>
    <subcellularLocation>
        <location evidence="2">Plastid</location>
        <location evidence="2">Chloroplast</location>
    </subcellularLocation>
</comment>
<dbReference type="InterPro" id="IPR000185">
    <property type="entry name" value="SecA"/>
</dbReference>
<dbReference type="GO" id="GO:0005524">
    <property type="term" value="F:ATP binding"/>
    <property type="evidence" value="ECO:0007669"/>
    <property type="project" value="UniProtKB-KW"/>
</dbReference>
<dbReference type="Pfam" id="PF07517">
    <property type="entry name" value="SecA_DEAD"/>
    <property type="match status" value="1"/>
</dbReference>
<dbReference type="GO" id="GO:0006886">
    <property type="term" value="P:intracellular protein transport"/>
    <property type="evidence" value="ECO:0007669"/>
    <property type="project" value="InterPro"/>
</dbReference>
<dbReference type="InterPro" id="IPR014001">
    <property type="entry name" value="Helicase_ATP-bd"/>
</dbReference>
<dbReference type="FunFam" id="1.10.3060.10:FF:000005">
    <property type="entry name" value="Protein translocase subunit SecA"/>
    <property type="match status" value="1"/>
</dbReference>
<dbReference type="InterPro" id="IPR036670">
    <property type="entry name" value="SecA_X-link_sf"/>
</dbReference>
<dbReference type="GO" id="GO:0009941">
    <property type="term" value="C:chloroplast envelope"/>
    <property type="evidence" value="ECO:0007669"/>
    <property type="project" value="TreeGrafter"/>
</dbReference>
<evidence type="ECO:0000256" key="7">
    <source>
        <dbReference type="ARBA" id="ARBA00022927"/>
    </source>
</evidence>
<keyword evidence="8" id="KW-1278">Translocase</keyword>
<dbReference type="InterPro" id="IPR011116">
    <property type="entry name" value="SecA_Wing/Scaffold"/>
</dbReference>
<evidence type="ECO:0000256" key="11">
    <source>
        <dbReference type="ARBA" id="ARBA00034043"/>
    </source>
</evidence>
<feature type="domain" description="Helicase ATP-binding" evidence="13">
    <location>
        <begin position="160"/>
        <end position="301"/>
    </location>
</feature>
<dbReference type="InterPro" id="IPR020937">
    <property type="entry name" value="SecA_CS"/>
</dbReference>
<dbReference type="InterPro" id="IPR011130">
    <property type="entry name" value="SecA_preprotein_X-link_dom"/>
</dbReference>
<dbReference type="SUPFAM" id="SSF81886">
    <property type="entry name" value="Helical scaffold and wing domains of SecA"/>
    <property type="match status" value="1"/>
</dbReference>
<evidence type="ECO:0000256" key="2">
    <source>
        <dbReference type="ARBA" id="ARBA00004229"/>
    </source>
</evidence>
<feature type="domain" description="SecA family profile" evidence="14">
    <location>
        <begin position="74"/>
        <end position="785"/>
    </location>
</feature>
<dbReference type="PANTHER" id="PTHR30612">
    <property type="entry name" value="SECA INNER MEMBRANE COMPONENT OF SEC PROTEIN SECRETION SYSTEM"/>
    <property type="match status" value="1"/>
</dbReference>
<dbReference type="SUPFAM" id="SSF81767">
    <property type="entry name" value="Pre-protein crosslinking domain of SecA"/>
    <property type="match status" value="1"/>
</dbReference>
<evidence type="ECO:0000313" key="16">
    <source>
        <dbReference type="Proteomes" id="UP000317650"/>
    </source>
</evidence>
<evidence type="ECO:0000256" key="3">
    <source>
        <dbReference type="ARBA" id="ARBA00007650"/>
    </source>
</evidence>
<dbReference type="GO" id="GO:0006605">
    <property type="term" value="P:protein targeting"/>
    <property type="evidence" value="ECO:0007669"/>
    <property type="project" value="InterPro"/>
</dbReference>
<dbReference type="CDD" id="cd17928">
    <property type="entry name" value="DEXDc_SecA"/>
    <property type="match status" value="1"/>
</dbReference>
<protein>
    <recommendedName>
        <fullName evidence="12">Protein translocase subunit SecA</fullName>
    </recommendedName>
</protein>
<dbReference type="PROSITE" id="PS01312">
    <property type="entry name" value="SECA"/>
    <property type="match status" value="1"/>
</dbReference>
<dbReference type="PROSITE" id="PS51192">
    <property type="entry name" value="HELICASE_ATP_BIND_1"/>
    <property type="match status" value="1"/>
</dbReference>
<evidence type="ECO:0000256" key="6">
    <source>
        <dbReference type="ARBA" id="ARBA00022840"/>
    </source>
</evidence>
<dbReference type="PRINTS" id="PR00906">
    <property type="entry name" value="SECA"/>
</dbReference>
<evidence type="ECO:0000259" key="13">
    <source>
        <dbReference type="PROSITE" id="PS51192"/>
    </source>
</evidence>
<dbReference type="InterPro" id="IPR044722">
    <property type="entry name" value="SecA_SF2_C"/>
</dbReference>
<evidence type="ECO:0000256" key="9">
    <source>
        <dbReference type="ARBA" id="ARBA00023010"/>
    </source>
</evidence>
<dbReference type="Gene3D" id="3.90.1440.10">
    <property type="entry name" value="SecA, preprotein cross-linking domain"/>
    <property type="match status" value="1"/>
</dbReference>
<accession>A0A4S8IQF1</accession>
<keyword evidence="7 12" id="KW-0653">Protein transport</keyword>
<dbReference type="SUPFAM" id="SSF52540">
    <property type="entry name" value="P-loop containing nucleoside triphosphate hydrolases"/>
    <property type="match status" value="2"/>
</dbReference>
<keyword evidence="16" id="KW-1185">Reference proteome</keyword>
<gene>
    <name evidence="15" type="ORF">C4D60_Mb06t24880</name>
</gene>
<evidence type="ECO:0000256" key="12">
    <source>
        <dbReference type="RuleBase" id="RU003874"/>
    </source>
</evidence>
<dbReference type="Proteomes" id="UP000317650">
    <property type="component" value="Chromosome 6"/>
</dbReference>
<dbReference type="CDD" id="cd18803">
    <property type="entry name" value="SF2_C_secA"/>
    <property type="match status" value="1"/>
</dbReference>
<name>A0A4S8IQF1_MUSBA</name>
<proteinExistence type="inferred from homology"/>
<dbReference type="STRING" id="52838.A0A4S8IQF1"/>
<dbReference type="Gene3D" id="1.10.3060.10">
    <property type="entry name" value="Helical scaffold and wing domains of SecA"/>
    <property type="match status" value="1"/>
</dbReference>
<dbReference type="GO" id="GO:0016464">
    <property type="term" value="F:chloroplast protein-transporting ATPase activity"/>
    <property type="evidence" value="ECO:0007669"/>
    <property type="project" value="UniProtKB-EC"/>
</dbReference>
<dbReference type="SMART" id="SM00958">
    <property type="entry name" value="SecA_PP_bind"/>
    <property type="match status" value="1"/>
</dbReference>
<dbReference type="EMBL" id="PYDT01000009">
    <property type="protein sequence ID" value="THU50867.1"/>
    <property type="molecule type" value="Genomic_DNA"/>
</dbReference>
<dbReference type="Pfam" id="PF07516">
    <property type="entry name" value="SecA_SW"/>
    <property type="match status" value="1"/>
</dbReference>
<sequence>MAAGFSLPSYPLLSLQLFPSKPSLFTHPCLVRSPSRHPEKWRFLVSPSLSSASVASPSPNPLVGSLKEKVGHLKGTKWRDLWSLNSWVVRDYYRLVTFVNALEPLMLNLSDEQLRGKTAELRQRLSQGETLADIQAEAFAVVREAARRKLGMRHFDVQIIGGAVLHDGCIAEMKTGEGKTLVSTLAAYLNALTGNGVHVVTVNDYLAQRDAEWMGSIHRFLGLSVGLIQGGMKADERRSNYCCDITYTNNSELGFDYLRDNLSGNKRQLVMRWPRPFHYAIVDEVDSVLIDEGRNPLLISGEDRKDAARYPVAAKVVELLERGIHYNVELKDNSVDLTEEGVALMEMVLETNDLWDEKDPWARFLMNALKAKEFYRRDVQYIVRDGKALIINELTGRVEEKRRWSEGIHQAVEAKEGLKIQADSVVVAQITYQSLFKLYPKLSGMTGTAKTEEKEFLKMFQMPVVEVPTNLPNIRIDLPIQAFATVRGKWEYVREEVESMFQLGRPVLVGTTSVENSEYLSDLLKARNIPHNVLNARPKYAAREAEIVAQAGRKYAITISTNMAGRGTDIILGGNPKMLAKKIIEDNLLPFMAQEAPDVENDGERISQKGFSKIKIGPSSLALVAKAALIAKHVCKSKRNDWPYGKAKSVIAESVQMSQSLGMEGLDNQLEEDSEIYPLSTAVALAYLTVLKDCETHCFNEGVAVKMLGGLHVIGTSLHESRRIDNQLRGRAGRQGDPGSTRFMVRYCFVNNRSSCWILLALQINAEKYFFGIRKSLVEFDEVLEQGECSETFFQSLRYMQAVVDEIVLENADPEKHPSNWSLRKLMDEYIQIGGNILAESFAEVREEELLMSLEQIHGLCIMEVENFSIPNLPIPPNTFRGIRKKILSLRRWLGICTDETIKKGRYQGTTNLLRKYLGDFLIASYLEVVQDSGYDDSYIQEIEREVIVKTLDSFWRDHLINMNRLSSAVNVRSFGHRNPLEEYKIDGCRFFISMLSATRRMTVESLLHYWSSPMESTDLYAP</sequence>
<dbReference type="Pfam" id="PF21090">
    <property type="entry name" value="P-loop_SecA"/>
    <property type="match status" value="1"/>
</dbReference>
<dbReference type="InterPro" id="IPR036266">
    <property type="entry name" value="SecA_Wing/Scaffold_sf"/>
</dbReference>
<dbReference type="InterPro" id="IPR011115">
    <property type="entry name" value="SecA_DEAD"/>
</dbReference>
<evidence type="ECO:0000256" key="1">
    <source>
        <dbReference type="ARBA" id="ARBA00004170"/>
    </source>
</evidence>
<keyword evidence="6 12" id="KW-0067">ATP-binding</keyword>
<evidence type="ECO:0000259" key="14">
    <source>
        <dbReference type="PROSITE" id="PS51196"/>
    </source>
</evidence>
<keyword evidence="10" id="KW-0472">Membrane</keyword>
<keyword evidence="9 12" id="KW-0811">Translocation</keyword>
<dbReference type="AlphaFoldDB" id="A0A4S8IQF1"/>
<dbReference type="Gene3D" id="3.40.50.300">
    <property type="entry name" value="P-loop containing nucleotide triphosphate hydrolases"/>
    <property type="match status" value="2"/>
</dbReference>
<dbReference type="FunFam" id="3.40.50.300:FF:000334">
    <property type="entry name" value="Protein translocase subunit SecA"/>
    <property type="match status" value="1"/>
</dbReference>
<evidence type="ECO:0000256" key="10">
    <source>
        <dbReference type="ARBA" id="ARBA00023136"/>
    </source>
</evidence>
<dbReference type="PROSITE" id="PS51196">
    <property type="entry name" value="SECA_MOTOR_DEAD"/>
    <property type="match status" value="1"/>
</dbReference>
<comment type="caution">
    <text evidence="15">The sequence shown here is derived from an EMBL/GenBank/DDBJ whole genome shotgun (WGS) entry which is preliminary data.</text>
</comment>
<comment type="similarity">
    <text evidence="3 12">Belongs to the SecA family.</text>
</comment>
<organism evidence="15 16">
    <name type="scientific">Musa balbisiana</name>
    <name type="common">Banana</name>
    <dbReference type="NCBI Taxonomy" id="52838"/>
    <lineage>
        <taxon>Eukaryota</taxon>
        <taxon>Viridiplantae</taxon>
        <taxon>Streptophyta</taxon>
        <taxon>Embryophyta</taxon>
        <taxon>Tracheophyta</taxon>
        <taxon>Spermatophyta</taxon>
        <taxon>Magnoliopsida</taxon>
        <taxon>Liliopsida</taxon>
        <taxon>Zingiberales</taxon>
        <taxon>Musaceae</taxon>
        <taxon>Musa</taxon>
    </lineage>
</organism>
<dbReference type="FunFam" id="3.90.1440.10:FF:000003">
    <property type="entry name" value="Preprotein translocase SecA subunit"/>
    <property type="match status" value="1"/>
</dbReference>
<keyword evidence="4 12" id="KW-0813">Transport</keyword>
<dbReference type="NCBIfam" id="TIGR00963">
    <property type="entry name" value="secA"/>
    <property type="match status" value="1"/>
</dbReference>
<dbReference type="PANTHER" id="PTHR30612:SF11">
    <property type="entry name" value="PROTEIN TRANSLOCASE SUBUNIT SECA2, CHLOROPLASTIC"/>
    <property type="match status" value="1"/>
</dbReference>
<comment type="catalytic activity">
    <reaction evidence="11">
        <text>ATP + H2O + chloroplast-proteinSide 1 = ADP + phosphate + chloroplast-proteinSide 2.</text>
        <dbReference type="EC" id="7.4.2.4"/>
    </reaction>
</comment>
<evidence type="ECO:0000256" key="4">
    <source>
        <dbReference type="ARBA" id="ARBA00022448"/>
    </source>
</evidence>
<dbReference type="InterPro" id="IPR027417">
    <property type="entry name" value="P-loop_NTPase"/>
</dbReference>
<evidence type="ECO:0000256" key="5">
    <source>
        <dbReference type="ARBA" id="ARBA00022741"/>
    </source>
</evidence>